<reference evidence="3" key="2">
    <citation type="journal article" date="2013" name="PLoS ONE">
        <title>A Gene Expression Study of the Activities of Aromatic Ring-Cleavage Dioxygenases in Mycobacterium gilvum PYR-GCK to Changes in Salinity and pH during Pyrene Degradation.</title>
        <authorList>
            <person name="Badejo A.C."/>
            <person name="Badejo A.O."/>
            <person name="Shin K.H."/>
            <person name="Chai Y.G."/>
        </authorList>
    </citation>
    <scope>NUCLEOTIDE SEQUENCE [LARGE SCALE GENOMIC DNA]</scope>
    <source>
        <strain evidence="3">PYR-GCK</strain>
    </source>
</reference>
<dbReference type="EMBL" id="CP000656">
    <property type="protein sequence ID" value="ABP42703.1"/>
    <property type="molecule type" value="Genomic_DNA"/>
</dbReference>
<dbReference type="STRING" id="350054.Mflv_0208"/>
<protein>
    <recommendedName>
        <fullName evidence="4">Cellulose synthase regulatory subunit</fullName>
    </recommendedName>
</protein>
<gene>
    <name evidence="3" type="ordered locus">Mflv_0208</name>
</gene>
<keyword evidence="2" id="KW-0732">Signal</keyword>
<proteinExistence type="predicted"/>
<feature type="transmembrane region" description="Helical" evidence="1">
    <location>
        <begin position="614"/>
        <end position="636"/>
    </location>
</feature>
<evidence type="ECO:0008006" key="4">
    <source>
        <dbReference type="Google" id="ProtNLM"/>
    </source>
</evidence>
<feature type="signal peptide" evidence="2">
    <location>
        <begin position="1"/>
        <end position="21"/>
    </location>
</feature>
<organism evidence="3">
    <name type="scientific">Mycolicibacterium gilvum (strain PYR-GCK)</name>
    <name type="common">Mycobacterium gilvum (strain PYR-GCK)</name>
    <dbReference type="NCBI Taxonomy" id="350054"/>
    <lineage>
        <taxon>Bacteria</taxon>
        <taxon>Bacillati</taxon>
        <taxon>Actinomycetota</taxon>
        <taxon>Actinomycetes</taxon>
        <taxon>Mycobacteriales</taxon>
        <taxon>Mycobacteriaceae</taxon>
        <taxon>Mycolicibacterium</taxon>
    </lineage>
</organism>
<dbReference type="eggNOG" id="ENOG5033823">
    <property type="taxonomic scope" value="Bacteria"/>
</dbReference>
<sequence length="643" mass="67298">MTETARSVLLRLMVCAFLASAAFSAGPSAIAQPPKSPDVVPGAAQPITLSQLGLSDKIDIVGSNQNADIAIPTPVGVQPVQLTGQIGSVVNVRNGRVDVIDSRGVVLGSMPVPTGLASVPFSIDLRTAKVGDGRTAITFVLRDDNADANSCSQSPSLTLSQMTTAFSGPVPSPTTIADFLPGYLDEILIRVGPEPSRSQQQAALALVAKLTHLYRPIPVRIDVTAAAQLPPAKPLRRIIDIREGGEGAIGLERPGTPNAVLTVTGVGDELERQVELFSDRRFGLAQTPFAATLSASHEAPQLTDIKTFAELGMTGEVSVLGTRTLYAGFDVSAFGLGPISRAKAHIKARYTPVVGGEASVVLRSGSTVLDSRRLDESGLLDTTVDIPAEVITSNVGMGFEIRYVPRQECAPLTDRISFSLDPESTISITPGTRNRGGFPVLPMAFTPDFAVVVDDWNRIGFAAQAINLLAQQASVVLRPRITDLSQAAASRPGLLAVVSGDTLSGAGMSPPLVPVGSDTAAINGVPTATDVDLNGPLGVVQAFTHNDRMVLAVSGSEDWSLVGRTFDHIRGLESRWASLSGDVVATGSAAETVSLTIREGGGLVSNYPGDGWKWWAWLSIGAGCVAVIVAVAVLVLRRRRLGH</sequence>
<evidence type="ECO:0000313" key="3">
    <source>
        <dbReference type="EMBL" id="ABP42703.1"/>
    </source>
</evidence>
<dbReference type="HOGENOM" id="CLU_028102_0_0_11"/>
<keyword evidence="1" id="KW-0472">Membrane</keyword>
<reference evidence="3" key="1">
    <citation type="submission" date="2007-04" db="EMBL/GenBank/DDBJ databases">
        <authorList>
            <consortium name="US DOE Joint Genome Institute"/>
            <person name="Copeland A."/>
            <person name="Lucas S."/>
            <person name="Lapidus A."/>
            <person name="Barry K."/>
            <person name="Detter J.C."/>
            <person name="Glavina del Rio T."/>
            <person name="Hammon N."/>
            <person name="Israni S."/>
            <person name="Dalin E."/>
            <person name="Tice H."/>
            <person name="Pitluck S."/>
            <person name="Chain P."/>
            <person name="Malfatti S."/>
            <person name="Shin M."/>
            <person name="Vergez L."/>
            <person name="Schmutz J."/>
            <person name="Larimer F."/>
            <person name="Land M."/>
            <person name="Hauser L."/>
            <person name="Kyrpides N."/>
            <person name="Mikhailova N."/>
            <person name="Miller C."/>
            <person name="Richardson P."/>
        </authorList>
    </citation>
    <scope>NUCLEOTIDE SEQUENCE</scope>
    <source>
        <strain evidence="3">PYR-GCK</strain>
    </source>
</reference>
<keyword evidence="1" id="KW-1133">Transmembrane helix</keyword>
<dbReference type="Gene3D" id="2.60.120.260">
    <property type="entry name" value="Galactose-binding domain-like"/>
    <property type="match status" value="1"/>
</dbReference>
<feature type="chain" id="PRO_5039679720" description="Cellulose synthase regulatory subunit" evidence="2">
    <location>
        <begin position="22"/>
        <end position="643"/>
    </location>
</feature>
<dbReference type="AlphaFoldDB" id="A4T160"/>
<evidence type="ECO:0000256" key="1">
    <source>
        <dbReference type="SAM" id="Phobius"/>
    </source>
</evidence>
<dbReference type="KEGG" id="mgi:Mflv_0208"/>
<keyword evidence="1" id="KW-0812">Transmembrane</keyword>
<name>A4T160_MYCGI</name>
<dbReference type="OrthoDB" id="4434569at2"/>
<accession>A4T160</accession>
<evidence type="ECO:0000256" key="2">
    <source>
        <dbReference type="SAM" id="SignalP"/>
    </source>
</evidence>